<keyword evidence="1" id="KW-0472">Membrane</keyword>
<feature type="transmembrane region" description="Helical" evidence="1">
    <location>
        <begin position="12"/>
        <end position="29"/>
    </location>
</feature>
<feature type="transmembrane region" description="Helical" evidence="1">
    <location>
        <begin position="228"/>
        <end position="246"/>
    </location>
</feature>
<feature type="transmembrane region" description="Helical" evidence="1">
    <location>
        <begin position="109"/>
        <end position="128"/>
    </location>
</feature>
<dbReference type="EMBL" id="AB812058">
    <property type="protein sequence ID" value="BAQ01687.1"/>
    <property type="molecule type" value="Genomic_DNA"/>
</dbReference>
<keyword evidence="1" id="KW-0812">Transmembrane</keyword>
<dbReference type="RefSeq" id="WP_158642109.1">
    <property type="nucleotide sequence ID" value="NZ_JAKFZF010000002.1"/>
</dbReference>
<name>A0A0A8J6L6_ECOLX</name>
<dbReference type="EMBL" id="AB811621">
    <property type="protein sequence ID" value="BAQ00957.1"/>
    <property type="molecule type" value="Genomic_DNA"/>
</dbReference>
<feature type="transmembrane region" description="Helical" evidence="1">
    <location>
        <begin position="35"/>
        <end position="56"/>
    </location>
</feature>
<reference evidence="4" key="1">
    <citation type="journal article" date="2014" name="DNA Res.">
        <title>A complete view of the genetic diversity of the Escherichia coli O-antigen biosynthesis gene cluster.</title>
        <authorList>
            <person name="Iguchi A."/>
            <person name="Iyoda S."/>
            <person name="Kikuchi T."/>
            <person name="Ogura Y."/>
            <person name="Katsura K."/>
            <person name="Ohnishi M."/>
            <person name="Hayashi T."/>
            <person name="Thomson N.R."/>
        </authorList>
    </citation>
    <scope>NUCLEOTIDE SEQUENCE</scope>
    <source>
        <strain evidence="4">4370-53</strain>
        <strain evidence="3">P1c</strain>
    </source>
</reference>
<dbReference type="AlphaFoldDB" id="A0A0A8J6L6"/>
<sequence length="379" mass="44184">MKTNNKKIKALIFFISIFLYFFKSVFISLELPEDLIGGVSNIINALILAILSPVILLSNKKQCAFIIFLIILFVYNAIFYNNIYMFGFIIIACMLILSNGIYWRDIIRYLSLAHFLVFLFIIPLVFFAEKYSFIDDRFGVRYTFGFHNPNTFSQYLISLYVVFLLLFVEVIKKKSLQFLTVIILTLFIYGVISLTGSRTGMILTIITGFGFLACTLSKTNDKKRRKFVYLYILGAGILCFIQYYLALTYNHSEFSKNINTILSGRIWFSSQLTSQLWPVPYFHGVNINDYLPIDFFYVAYFYNLGIFIGSWFIYLFIRKMFVQTYTPVMVIALWLSLAITVTENYYAIPLYNISLFIVFSSRYVINENENSCTYPSSQK</sequence>
<keyword evidence="1" id="KW-1133">Transmembrane helix</keyword>
<feature type="transmembrane region" description="Helical" evidence="1">
    <location>
        <begin position="178"/>
        <end position="194"/>
    </location>
</feature>
<feature type="transmembrane region" description="Helical" evidence="1">
    <location>
        <begin position="63"/>
        <end position="79"/>
    </location>
</feature>
<feature type="transmembrane region" description="Helical" evidence="1">
    <location>
        <begin position="152"/>
        <end position="171"/>
    </location>
</feature>
<reference evidence="2" key="2">
    <citation type="journal article" date="2016" name="PLoS ONE">
        <title>Comparison of O-Antigen Gene Clusters of All O-Serogroups of Escherichia coli and Proposal for Adopting a New Nomenclature for O-Typing.</title>
        <authorList>
            <person name="DebRoy C."/>
            <person name="Fratamico P.M."/>
            <person name="Yan X."/>
            <person name="Baranzoni G."/>
            <person name="Liu Y."/>
            <person name="Needleman D.S."/>
            <person name="Tebbs R."/>
            <person name="O'Connell C.D."/>
            <person name="Allred A."/>
            <person name="Swimley M."/>
            <person name="Mwangi M."/>
            <person name="Kapur V."/>
            <person name="Raygoza Garay J.A."/>
            <person name="Roberts E.L."/>
            <person name="Katani R."/>
        </authorList>
    </citation>
    <scope>NUCLEOTIDE SEQUENCE</scope>
    <source>
        <strain evidence="2">4370-53</strain>
    </source>
</reference>
<feature type="transmembrane region" description="Helical" evidence="1">
    <location>
        <begin position="295"/>
        <end position="317"/>
    </location>
</feature>
<feature type="transmembrane region" description="Helical" evidence="1">
    <location>
        <begin position="324"/>
        <end position="342"/>
    </location>
</feature>
<evidence type="ECO:0000313" key="2">
    <source>
        <dbReference type="EMBL" id="AIG62407.1"/>
    </source>
</evidence>
<accession>A0A0A8J6L6</accession>
<evidence type="ECO:0000313" key="4">
    <source>
        <dbReference type="EMBL" id="BAQ01687.1"/>
    </source>
</evidence>
<proteinExistence type="predicted"/>
<evidence type="ECO:0000313" key="3">
    <source>
        <dbReference type="EMBL" id="BAQ00957.1"/>
    </source>
</evidence>
<dbReference type="EMBL" id="KJ755545">
    <property type="protein sequence ID" value="AIG62407.1"/>
    <property type="molecule type" value="Genomic_DNA"/>
</dbReference>
<feature type="transmembrane region" description="Helical" evidence="1">
    <location>
        <begin position="85"/>
        <end position="102"/>
    </location>
</feature>
<protein>
    <submittedName>
        <fullName evidence="4">O-antigen polymerase</fullName>
    </submittedName>
    <submittedName>
        <fullName evidence="2">O-antigene polymerase</fullName>
    </submittedName>
</protein>
<evidence type="ECO:0000256" key="1">
    <source>
        <dbReference type="SAM" id="Phobius"/>
    </source>
</evidence>
<feature type="transmembrane region" description="Helical" evidence="1">
    <location>
        <begin position="200"/>
        <end position="216"/>
    </location>
</feature>
<organism evidence="4">
    <name type="scientific">Escherichia coli</name>
    <dbReference type="NCBI Taxonomy" id="562"/>
    <lineage>
        <taxon>Bacteria</taxon>
        <taxon>Pseudomonadati</taxon>
        <taxon>Pseudomonadota</taxon>
        <taxon>Gammaproteobacteria</taxon>
        <taxon>Enterobacterales</taxon>
        <taxon>Enterobacteriaceae</taxon>
        <taxon>Escherichia</taxon>
    </lineage>
</organism>
<gene>
    <name evidence="4" type="primary">wzy</name>
</gene>